<proteinExistence type="predicted"/>
<comment type="caution">
    <text evidence="1">The sequence shown here is derived from an EMBL/GenBank/DDBJ whole genome shotgun (WGS) entry which is preliminary data.</text>
</comment>
<sequence length="191" mass="21888">MIELSTEQLLYLLYAVAYSKQSKATKGDVKQHLSKGYQKDANAICDILCQKQLLESPKKGQLFVTEQGKKVLATNLQTSKYEFDSAKGAKLINTLWRYCQVGVADSQTSDGGKEMDFEKFVEKFKALYFEERKRQELRGVVAIRSREICHKFLEQNDISQSNLNKNFALLKSTGKVFAVIEKEDELIQWVE</sequence>
<dbReference type="EMBL" id="NXIB02000009">
    <property type="protein sequence ID" value="PHX56897.1"/>
    <property type="molecule type" value="Genomic_DNA"/>
</dbReference>
<evidence type="ECO:0000313" key="2">
    <source>
        <dbReference type="Proteomes" id="UP000226442"/>
    </source>
</evidence>
<dbReference type="RefSeq" id="WP_096831188.1">
    <property type="nucleotide sequence ID" value="NZ_NXIB02000009.1"/>
</dbReference>
<keyword evidence="2" id="KW-1185">Reference proteome</keyword>
<evidence type="ECO:0000313" key="1">
    <source>
        <dbReference type="EMBL" id="PHX56897.1"/>
    </source>
</evidence>
<name>A0A2G4F5Y3_9CYAN</name>
<dbReference type="AlphaFoldDB" id="A0A2G4F5Y3"/>
<organism evidence="1 2">
    <name type="scientific">Tychonema bourrellyi FEM_GT703</name>
    <dbReference type="NCBI Taxonomy" id="2040638"/>
    <lineage>
        <taxon>Bacteria</taxon>
        <taxon>Bacillati</taxon>
        <taxon>Cyanobacteriota</taxon>
        <taxon>Cyanophyceae</taxon>
        <taxon>Oscillatoriophycideae</taxon>
        <taxon>Oscillatoriales</taxon>
        <taxon>Microcoleaceae</taxon>
        <taxon>Tychonema</taxon>
    </lineage>
</organism>
<reference evidence="1" key="1">
    <citation type="submission" date="2017-10" db="EMBL/GenBank/DDBJ databases">
        <title>Draft genome sequence of the planktic cyanobacteria Tychonema bourrellyi isolated from alpine lentic freshwater.</title>
        <authorList>
            <person name="Tett A."/>
            <person name="Armanini F."/>
            <person name="Asnicar F."/>
            <person name="Boscaini A."/>
            <person name="Pasolli E."/>
            <person name="Zolfo M."/>
            <person name="Donati C."/>
            <person name="Salmaso N."/>
            <person name="Segata N."/>
        </authorList>
    </citation>
    <scope>NUCLEOTIDE SEQUENCE</scope>
    <source>
        <strain evidence="1">FEM_GT703</strain>
    </source>
</reference>
<accession>A0A2G4F5Y3</accession>
<protein>
    <submittedName>
        <fullName evidence="1">Uncharacterized protein</fullName>
    </submittedName>
</protein>
<dbReference type="OrthoDB" id="460626at2"/>
<gene>
    <name evidence="1" type="ORF">CP500_002655</name>
</gene>
<dbReference type="Proteomes" id="UP000226442">
    <property type="component" value="Unassembled WGS sequence"/>
</dbReference>